<accession>A0A6H1UG08</accession>
<dbReference type="InterPro" id="IPR006655">
    <property type="entry name" value="Mopterin_OxRdtase_prok_CS"/>
</dbReference>
<evidence type="ECO:0000256" key="3">
    <source>
        <dbReference type="ARBA" id="ARBA00010312"/>
    </source>
</evidence>
<protein>
    <submittedName>
        <fullName evidence="12">Molybdopterin-dependent oxidoreductase</fullName>
    </submittedName>
</protein>
<dbReference type="SUPFAM" id="SSF53706">
    <property type="entry name" value="Formate dehydrogenase/DMSO reductase, domains 1-3"/>
    <property type="match status" value="1"/>
</dbReference>
<dbReference type="InterPro" id="IPR006311">
    <property type="entry name" value="TAT_signal"/>
</dbReference>
<dbReference type="GO" id="GO:0009389">
    <property type="term" value="F:dimethyl sulfoxide reductase activity"/>
    <property type="evidence" value="ECO:0007669"/>
    <property type="project" value="InterPro"/>
</dbReference>
<comment type="similarity">
    <text evidence="3">Belongs to the prokaryotic molybdopterin-containing oxidoreductase family.</text>
</comment>
<dbReference type="Pfam" id="PF00384">
    <property type="entry name" value="Molybdopterin"/>
    <property type="match status" value="1"/>
</dbReference>
<reference evidence="12 13" key="1">
    <citation type="submission" date="2020-04" db="EMBL/GenBank/DDBJ databases">
        <title>Ferrimonas sp. S7 isolated from sea water.</title>
        <authorList>
            <person name="Bae S.S."/>
            <person name="Baek K."/>
        </authorList>
    </citation>
    <scope>NUCLEOTIDE SEQUENCE [LARGE SCALE GENOMIC DNA]</scope>
    <source>
        <strain evidence="12 13">S7</strain>
    </source>
</reference>
<dbReference type="RefSeq" id="WP_168661612.1">
    <property type="nucleotide sequence ID" value="NZ_CP051180.1"/>
</dbReference>
<gene>
    <name evidence="12" type="ORF">HER31_14710</name>
</gene>
<dbReference type="SUPFAM" id="SSF50692">
    <property type="entry name" value="ADC-like"/>
    <property type="match status" value="1"/>
</dbReference>
<dbReference type="Pfam" id="PF01568">
    <property type="entry name" value="Molydop_binding"/>
    <property type="match status" value="1"/>
</dbReference>
<keyword evidence="10" id="KW-0411">Iron-sulfur</keyword>
<dbReference type="SMART" id="SM00926">
    <property type="entry name" value="Molybdop_Fe4S4"/>
    <property type="match status" value="1"/>
</dbReference>
<evidence type="ECO:0000256" key="5">
    <source>
        <dbReference type="ARBA" id="ARBA00022505"/>
    </source>
</evidence>
<dbReference type="PANTHER" id="PTHR43742:SF3">
    <property type="entry name" value="DIMETHYL SULFOXIDE REDUCTASE DMSA"/>
    <property type="match status" value="1"/>
</dbReference>
<sequence length="865" mass="94137">MQRRDFIKLSAAAGAVGCISACGKKSDSTQALAPAPVALSEEKLNWTACLVNCGSNCPLKVYSRDGIATRVETDWSETDEYGNHQVRACLRGRSLRQRNYAPDRIKQPLKRVAGTKRGDGQWEEISWEQAFNEIGGKVAQLKQDFGPTSIYHHYVSGAYYSFASGNCIRRALVNAGAKEHKGYMSYYSNYSWAALNVAGPATFATGGTGGTRFSHVEDSDFFLGFGFNPFEIRMSGAGEQHDFHEAIQRRRAAGKKFAAVLIDPRYTDSALGKEDKWLPIRPGTDAAMAAAVAYEMMKGGKDSWVENNSRAFLDKHTVGYDAASIMAAITANPALVPAGMSATEMVKNNYHDYILGLGEFAADGARTPQWAEKICGIPAAEISKVAQQLMDSSNPYISIGAGPNRHANGEQNMRSMYMLSILAGKLGQAGTNTGELPTNFRHRSTGLGDGNPITTKVCFFDWLEAVERGDQMSFRSHAVKGLGDDIDATLPTKVKAVFCSGGNGLINQHADINKTRKVLERVGQTPEGHGPELIVVTDCWMTSSAKMADYVLPDSSWLESNDIADDSYASGETGYQTYMSTSLKPFFGATLSMYEIGLGIVKASGGDVEGYTEGRANAQEWLDHLYESTRTNAANAPLNLPKTYTEAQKIGFFRSFAPDRGPIAMDGLVNKGQAINTPTGKIEIFSFDWAKQKTMRTAFVADDRDSATAVDHIDPTPKYVKTWEGYESDGTKQGDGERDAFPLQVVGYHTKGRAHSSYHNVKWLRDAVEDAVWVHPIDAKEYGIENEKEIIMESARGKIQLRARVTPRVAPGCVAIGEGAWYDAAGVGEVDKGGCSNTLTKYHPGAVGRGNTQHTIRVKLTNVAG</sequence>
<dbReference type="Gene3D" id="3.40.50.12440">
    <property type="match status" value="1"/>
</dbReference>
<keyword evidence="13" id="KW-1185">Reference proteome</keyword>
<dbReference type="PROSITE" id="PS51669">
    <property type="entry name" value="4FE4S_MOW_BIS_MGD"/>
    <property type="match status" value="1"/>
</dbReference>
<keyword evidence="6" id="KW-0479">Metal-binding</keyword>
<organism evidence="12 13">
    <name type="scientific">Ferrimonas lipolytica</name>
    <dbReference type="NCBI Taxonomy" id="2724191"/>
    <lineage>
        <taxon>Bacteria</taxon>
        <taxon>Pseudomonadati</taxon>
        <taxon>Pseudomonadota</taxon>
        <taxon>Gammaproteobacteria</taxon>
        <taxon>Alteromonadales</taxon>
        <taxon>Ferrimonadaceae</taxon>
        <taxon>Ferrimonas</taxon>
    </lineage>
</organism>
<dbReference type="GO" id="GO:0051539">
    <property type="term" value="F:4 iron, 4 sulfur cluster binding"/>
    <property type="evidence" value="ECO:0007669"/>
    <property type="project" value="UniProtKB-KW"/>
</dbReference>
<evidence type="ECO:0000256" key="4">
    <source>
        <dbReference type="ARBA" id="ARBA00022485"/>
    </source>
</evidence>
<dbReference type="Gene3D" id="3.40.50.740">
    <property type="match status" value="2"/>
</dbReference>
<dbReference type="InterPro" id="IPR011888">
    <property type="entry name" value="Anaer_DMSO_reductase"/>
</dbReference>
<dbReference type="Gene3D" id="3.40.228.10">
    <property type="entry name" value="Dimethylsulfoxide Reductase, domain 2"/>
    <property type="match status" value="1"/>
</dbReference>
<dbReference type="PROSITE" id="PS00551">
    <property type="entry name" value="MOLYBDOPTERIN_PROK_1"/>
    <property type="match status" value="1"/>
</dbReference>
<evidence type="ECO:0000256" key="10">
    <source>
        <dbReference type="ARBA" id="ARBA00023014"/>
    </source>
</evidence>
<keyword evidence="5" id="KW-0500">Molybdenum</keyword>
<dbReference type="Proteomes" id="UP000501602">
    <property type="component" value="Chromosome"/>
</dbReference>
<comment type="cofactor">
    <cofactor evidence="1">
        <name>Mo-bis(molybdopterin guanine dinucleotide)</name>
        <dbReference type="ChEBI" id="CHEBI:60539"/>
    </cofactor>
</comment>
<comment type="cofactor">
    <cofactor evidence="2">
        <name>[4Fe-4S] cluster</name>
        <dbReference type="ChEBI" id="CHEBI:49883"/>
    </cofactor>
</comment>
<dbReference type="InterPro" id="IPR006963">
    <property type="entry name" value="Mopterin_OxRdtase_4Fe-4S_dom"/>
</dbReference>
<evidence type="ECO:0000259" key="11">
    <source>
        <dbReference type="PROSITE" id="PS51669"/>
    </source>
</evidence>
<keyword evidence="8" id="KW-0560">Oxidoreductase</keyword>
<evidence type="ECO:0000256" key="6">
    <source>
        <dbReference type="ARBA" id="ARBA00022723"/>
    </source>
</evidence>
<dbReference type="GO" id="GO:0009055">
    <property type="term" value="F:electron transfer activity"/>
    <property type="evidence" value="ECO:0007669"/>
    <property type="project" value="TreeGrafter"/>
</dbReference>
<evidence type="ECO:0000256" key="7">
    <source>
        <dbReference type="ARBA" id="ARBA00022729"/>
    </source>
</evidence>
<keyword evidence="4" id="KW-0004">4Fe-4S</keyword>
<dbReference type="GO" id="GO:0009061">
    <property type="term" value="P:anaerobic respiration"/>
    <property type="evidence" value="ECO:0007669"/>
    <property type="project" value="TreeGrafter"/>
</dbReference>
<dbReference type="GO" id="GO:0043546">
    <property type="term" value="F:molybdopterin cofactor binding"/>
    <property type="evidence" value="ECO:0007669"/>
    <property type="project" value="InterPro"/>
</dbReference>
<dbReference type="InterPro" id="IPR009010">
    <property type="entry name" value="Asp_de-COase-like_dom_sf"/>
</dbReference>
<dbReference type="InterPro" id="IPR050612">
    <property type="entry name" value="Prok_Mopterin_Oxidored"/>
</dbReference>
<dbReference type="PANTHER" id="PTHR43742">
    <property type="entry name" value="TRIMETHYLAMINE-N-OXIDE REDUCTASE"/>
    <property type="match status" value="1"/>
</dbReference>
<dbReference type="GO" id="GO:0030151">
    <property type="term" value="F:molybdenum ion binding"/>
    <property type="evidence" value="ECO:0007669"/>
    <property type="project" value="InterPro"/>
</dbReference>
<dbReference type="GO" id="GO:0030288">
    <property type="term" value="C:outer membrane-bounded periplasmic space"/>
    <property type="evidence" value="ECO:0007669"/>
    <property type="project" value="TreeGrafter"/>
</dbReference>
<dbReference type="InterPro" id="IPR027467">
    <property type="entry name" value="MopterinOxRdtase_cofactor_BS"/>
</dbReference>
<keyword evidence="7" id="KW-0732">Signal</keyword>
<proteinExistence type="inferred from homology"/>
<evidence type="ECO:0000256" key="8">
    <source>
        <dbReference type="ARBA" id="ARBA00023002"/>
    </source>
</evidence>
<evidence type="ECO:0000313" key="12">
    <source>
        <dbReference type="EMBL" id="QIZ78037.1"/>
    </source>
</evidence>
<dbReference type="AlphaFoldDB" id="A0A6H1UG08"/>
<evidence type="ECO:0000313" key="13">
    <source>
        <dbReference type="Proteomes" id="UP000501602"/>
    </source>
</evidence>
<dbReference type="EMBL" id="CP051180">
    <property type="protein sequence ID" value="QIZ78037.1"/>
    <property type="molecule type" value="Genomic_DNA"/>
</dbReference>
<keyword evidence="9" id="KW-0408">Iron</keyword>
<dbReference type="PROSITE" id="PS51318">
    <property type="entry name" value="TAT"/>
    <property type="match status" value="1"/>
</dbReference>
<evidence type="ECO:0000256" key="9">
    <source>
        <dbReference type="ARBA" id="ARBA00023004"/>
    </source>
</evidence>
<dbReference type="InterPro" id="IPR006657">
    <property type="entry name" value="MoPterin_dinucl-bd_dom"/>
</dbReference>
<dbReference type="Gene3D" id="2.40.40.20">
    <property type="match status" value="1"/>
</dbReference>
<dbReference type="NCBIfam" id="TIGR02166">
    <property type="entry name" value="dmsA_ynfE"/>
    <property type="match status" value="1"/>
</dbReference>
<name>A0A6H1UG08_9GAMM</name>
<dbReference type="KEGG" id="fes:HER31_14710"/>
<dbReference type="InterPro" id="IPR006656">
    <property type="entry name" value="Mopterin_OxRdtase"/>
</dbReference>
<evidence type="ECO:0000256" key="2">
    <source>
        <dbReference type="ARBA" id="ARBA00001966"/>
    </source>
</evidence>
<dbReference type="PROSITE" id="PS00490">
    <property type="entry name" value="MOLYBDOPTERIN_PROK_2"/>
    <property type="match status" value="1"/>
</dbReference>
<dbReference type="Pfam" id="PF04879">
    <property type="entry name" value="Molybdop_Fe4S4"/>
    <property type="match status" value="1"/>
</dbReference>
<feature type="domain" description="4Fe-4S Mo/W bis-MGD-type" evidence="11">
    <location>
        <begin position="42"/>
        <end position="103"/>
    </location>
</feature>
<evidence type="ECO:0000256" key="1">
    <source>
        <dbReference type="ARBA" id="ARBA00001942"/>
    </source>
</evidence>